<dbReference type="AlphaFoldDB" id="A0A8H6AX47"/>
<dbReference type="GeneID" id="59257670"/>
<proteinExistence type="predicted"/>
<evidence type="ECO:0000313" key="1">
    <source>
        <dbReference type="EMBL" id="KAF5875119.1"/>
    </source>
</evidence>
<evidence type="ECO:0000313" key="2">
    <source>
        <dbReference type="Proteomes" id="UP000531561"/>
    </source>
</evidence>
<name>A0A8H6AX47_9HELO</name>
<keyword evidence="2" id="KW-1185">Reference proteome</keyword>
<reference evidence="1 2" key="1">
    <citation type="journal article" date="2020" name="Phytopathology">
        <title>A high-quality genome resource of Botrytis fragariae, a new and rapidly spreading fungal pathogen causing strawberry gray mold in the U.S.A.</title>
        <authorList>
            <person name="Wu Y."/>
            <person name="Saski C.A."/>
            <person name="Schnabel G."/>
            <person name="Xiao S."/>
            <person name="Hu M."/>
        </authorList>
    </citation>
    <scope>NUCLEOTIDE SEQUENCE [LARGE SCALE GENOMIC DNA]</scope>
    <source>
        <strain evidence="1 2">BVB16</strain>
    </source>
</reference>
<sequence length="48" mass="5649">MEKIVGMEITCVLHQHVLNLILEPTHPQYQLFLTEIMCTNMVDHRGRD</sequence>
<organism evidence="1 2">
    <name type="scientific">Botrytis fragariae</name>
    <dbReference type="NCBI Taxonomy" id="1964551"/>
    <lineage>
        <taxon>Eukaryota</taxon>
        <taxon>Fungi</taxon>
        <taxon>Dikarya</taxon>
        <taxon>Ascomycota</taxon>
        <taxon>Pezizomycotina</taxon>
        <taxon>Leotiomycetes</taxon>
        <taxon>Helotiales</taxon>
        <taxon>Sclerotiniaceae</taxon>
        <taxon>Botrytis</taxon>
    </lineage>
</organism>
<dbReference type="Proteomes" id="UP000531561">
    <property type="component" value="Unassembled WGS sequence"/>
</dbReference>
<accession>A0A8H6AX47</accession>
<comment type="caution">
    <text evidence="1">The sequence shown here is derived from an EMBL/GenBank/DDBJ whole genome shotgun (WGS) entry which is preliminary data.</text>
</comment>
<protein>
    <submittedName>
        <fullName evidence="1">Uncharacterized protein</fullName>
    </submittedName>
</protein>
<gene>
    <name evidence="1" type="ORF">Bfra_003572</name>
</gene>
<dbReference type="RefSeq" id="XP_037194065.1">
    <property type="nucleotide sequence ID" value="XM_037333978.1"/>
</dbReference>
<dbReference type="EMBL" id="JABFCT010000006">
    <property type="protein sequence ID" value="KAF5875119.1"/>
    <property type="molecule type" value="Genomic_DNA"/>
</dbReference>